<dbReference type="AlphaFoldDB" id="A0A401J9N0"/>
<dbReference type="InterPro" id="IPR002716">
    <property type="entry name" value="PIN_dom"/>
</dbReference>
<keyword evidence="3" id="KW-1185">Reference proteome</keyword>
<dbReference type="EMBL" id="BGOW01000001">
    <property type="protein sequence ID" value="GBL44266.1"/>
    <property type="molecule type" value="Genomic_DNA"/>
</dbReference>
<name>A0A401J9N0_9PROT</name>
<dbReference type="Pfam" id="PF01850">
    <property type="entry name" value="PIN"/>
    <property type="match status" value="1"/>
</dbReference>
<evidence type="ECO:0000313" key="2">
    <source>
        <dbReference type="EMBL" id="GBL44266.1"/>
    </source>
</evidence>
<organism evidence="2 3">
    <name type="scientific">Sulfuriferula multivorans</name>
    <dbReference type="NCBI Taxonomy" id="1559896"/>
    <lineage>
        <taxon>Bacteria</taxon>
        <taxon>Pseudomonadati</taxon>
        <taxon>Pseudomonadota</taxon>
        <taxon>Betaproteobacteria</taxon>
        <taxon>Nitrosomonadales</taxon>
        <taxon>Sulfuricellaceae</taxon>
        <taxon>Sulfuriferula</taxon>
    </lineage>
</organism>
<dbReference type="CDD" id="cd18686">
    <property type="entry name" value="PIN_VapC-like"/>
    <property type="match status" value="1"/>
</dbReference>
<accession>A0A401J9N0</accession>
<protein>
    <submittedName>
        <fullName evidence="2">PIN (PilT N terminus) domain</fullName>
    </submittedName>
</protein>
<evidence type="ECO:0000313" key="3">
    <source>
        <dbReference type="Proteomes" id="UP000286806"/>
    </source>
</evidence>
<dbReference type="RefSeq" id="WP_124703115.1">
    <property type="nucleotide sequence ID" value="NZ_BGOW01000001.1"/>
</dbReference>
<comment type="caution">
    <text evidence="2">The sequence shown here is derived from an EMBL/GenBank/DDBJ whole genome shotgun (WGS) entry which is preliminary data.</text>
</comment>
<dbReference type="InterPro" id="IPR029060">
    <property type="entry name" value="PIN-like_dom_sf"/>
</dbReference>
<feature type="domain" description="PIN" evidence="1">
    <location>
        <begin position="3"/>
        <end position="113"/>
    </location>
</feature>
<proteinExistence type="predicted"/>
<dbReference type="Proteomes" id="UP000286806">
    <property type="component" value="Unassembled WGS sequence"/>
</dbReference>
<dbReference type="OrthoDB" id="199285at2"/>
<dbReference type="SUPFAM" id="SSF88723">
    <property type="entry name" value="PIN domain-like"/>
    <property type="match status" value="1"/>
</dbReference>
<dbReference type="Gene3D" id="3.40.50.1010">
    <property type="entry name" value="5'-nuclease"/>
    <property type="match status" value="1"/>
</dbReference>
<reference evidence="2 3" key="1">
    <citation type="journal article" date="2019" name="Front. Microbiol.">
        <title>Genomes of Neutrophilic Sulfur-Oxidizing Chemolithoautotrophs Representing 9 Proteobacterial Species From 8 Genera.</title>
        <authorList>
            <person name="Watanabe T."/>
            <person name="Kojima H."/>
            <person name="Umezawa K."/>
            <person name="Hori C."/>
            <person name="Takasuka T.E."/>
            <person name="Kato Y."/>
            <person name="Fukui M."/>
        </authorList>
    </citation>
    <scope>NUCLEOTIDE SEQUENCE [LARGE SCALE GENOMIC DNA]</scope>
    <source>
        <strain evidence="2 3">TTN</strain>
    </source>
</reference>
<gene>
    <name evidence="2" type="ORF">SFMTTN_0061</name>
</gene>
<evidence type="ECO:0000259" key="1">
    <source>
        <dbReference type="Pfam" id="PF01850"/>
    </source>
</evidence>
<sequence>MHVVDTCGWIEWLTDGLLAEKFAPFLADSANLIVPTLVQFELYRWCLREKNEAVALDIIGLTEVCLVRPLDTRIALSAADLSAQYKLAMADAMVYASALAAGGQLLTSDAHFAGLPNVCYWQKTA</sequence>